<organism evidence="5 6">
    <name type="scientific">Plasmodium coatneyi</name>
    <dbReference type="NCBI Taxonomy" id="208452"/>
    <lineage>
        <taxon>Eukaryota</taxon>
        <taxon>Sar</taxon>
        <taxon>Alveolata</taxon>
        <taxon>Apicomplexa</taxon>
        <taxon>Aconoidasida</taxon>
        <taxon>Haemosporida</taxon>
        <taxon>Plasmodiidae</taxon>
        <taxon>Plasmodium</taxon>
    </lineage>
</organism>
<feature type="region of interest" description="Disordered" evidence="1">
    <location>
        <begin position="185"/>
        <end position="208"/>
    </location>
</feature>
<reference evidence="6" key="1">
    <citation type="submission" date="2016-06" db="EMBL/GenBank/DDBJ databases">
        <title>First high quality genome sequence of Plasmodium coatneyi using continuous long reads from single molecule, real-time sequencing.</title>
        <authorList>
            <person name="Chien J.-T."/>
            <person name="Pakala S.B."/>
            <person name="Geraldo J.A."/>
            <person name="Lapp S.A."/>
            <person name="Barnwell J.W."/>
            <person name="Kissinger J.C."/>
            <person name="Galinski M.R."/>
            <person name="Humphrey J.C."/>
        </authorList>
    </citation>
    <scope>NUCLEOTIDE SEQUENCE [LARGE SCALE GENOMIC DNA]</scope>
    <source>
        <strain evidence="6">Hackeri</strain>
    </source>
</reference>
<dbReference type="AlphaFoldDB" id="A0A1B1DTH2"/>
<protein>
    <submittedName>
        <fullName evidence="5">SICA antigen</fullName>
    </submittedName>
</protein>
<keyword evidence="2" id="KW-0472">Membrane</keyword>
<dbReference type="Pfam" id="PF12879">
    <property type="entry name" value="SICA_C"/>
    <property type="match status" value="1"/>
</dbReference>
<evidence type="ECO:0000256" key="2">
    <source>
        <dbReference type="SAM" id="Phobius"/>
    </source>
</evidence>
<evidence type="ECO:0000256" key="1">
    <source>
        <dbReference type="SAM" id="MobiDB-lite"/>
    </source>
</evidence>
<dbReference type="VEuPathDB" id="PlasmoDB:PCOAH_00002250"/>
<feature type="compositionally biased region" description="Basic and acidic residues" evidence="1">
    <location>
        <begin position="674"/>
        <end position="686"/>
    </location>
</feature>
<dbReference type="RefSeq" id="XP_019912768.1">
    <property type="nucleotide sequence ID" value="XM_020057042.1"/>
</dbReference>
<proteinExistence type="predicted"/>
<feature type="region of interest" description="Disordered" evidence="1">
    <location>
        <begin position="794"/>
        <end position="816"/>
    </location>
</feature>
<sequence>MVDEVEKFFRARWTYFMLGIDKEKVYRLLKEFNTSLIDENDVDGYIAVCEDVVPGYDVTDQSLHKCFCKALIRNLVKVTNGSRTYTYKDTTLEVQNMKPNAPCDILNLWLLLYILKYGVQGNDILYVFTAISNLSEVFNPMEHENCKYTGTFTAELKKDGSSIFKDIYNWFLNHGTANIRGAMDSKTACNEKSRKDDPSGGGARRELGNINSKLEKKLQEVLEVIEELLPIVEEIEGEAARLPPPPSPPGEECKDKPKLCDRVTCVAEKWKGDKHKTDYNDIWGDIQARVPDLFNAISKPNPDIDKKYCYGTQWTDGNVTFAEMEACRYIARGLRRIYSTKTDGEEQDDRAKNDQKFKRTMECLLLNAYADLLKEKLKDRCSVERGITRAFNKSTQIKNETDPCKGDNSCTVCFKEEYKDCEIGGQNVKGKAKEMLDQQQDEIQKFLQEICKDCSKENGLCKRAQCVTTNWFRDRLSNAGDGRQNWCQIWGDRDVGKVLGELSTAMKTLSTNDSDLCQNITGTNGASAEVNMKVCQYITKGLERIYNFSEHGSSAQEKKNNRIFDQTMGCIILNIYADMLEKQSCISEDVINQAFGKSEQIKDKVSICNGDSKCFECKREVNLNCKVDVDVNLWYKKQINGKDCETDKGYVKKKVEELFKSNAEITETLGKICPEDEQSKAAKPEEGSTPAPPPAPSAAGSEEGRSAVLKARRAAEISNKIDPSHLTSYVPLAPAMIGITVMSYMLWQYFAFLGKGRKRFRRAPQIRSPSLQEQLLAHVDDQADGPHAYTLVKERKPRSTPKKRRKKRDLGRPRAARRGVRRRMIIDIHLEVLDECQKRDLHLMKEDFFEILVKEFMGCEFIKEGFIPKKQVSMVDVPKETVPSSDSGFREEDFVPKGGVAMEQDPCSDSGFREEDFVPEGSIPKEQVPSSDSGFSFDIPKEQVPSSDSGFREEDFCC</sequence>
<feature type="compositionally biased region" description="Basic residues" evidence="1">
    <location>
        <begin position="795"/>
        <end position="816"/>
    </location>
</feature>
<evidence type="ECO:0000259" key="3">
    <source>
        <dbReference type="Pfam" id="PF12878"/>
    </source>
</evidence>
<evidence type="ECO:0000313" key="6">
    <source>
        <dbReference type="Proteomes" id="UP000092716"/>
    </source>
</evidence>
<dbReference type="OrthoDB" id="3937590at2759"/>
<feature type="region of interest" description="Disordered" evidence="1">
    <location>
        <begin position="904"/>
        <end position="958"/>
    </location>
</feature>
<gene>
    <name evidence="5" type="ORF">PCOAH_00002250</name>
</gene>
<dbReference type="InterPro" id="IPR024288">
    <property type="entry name" value="SICA_C"/>
</dbReference>
<dbReference type="GeneID" id="30906945"/>
<evidence type="ECO:0000313" key="5">
    <source>
        <dbReference type="EMBL" id="ANQ06073.1"/>
    </source>
</evidence>
<keyword evidence="6" id="KW-1185">Reference proteome</keyword>
<dbReference type="Proteomes" id="UP000092716">
    <property type="component" value="Chromosome 2"/>
</dbReference>
<dbReference type="InterPro" id="IPR024285">
    <property type="entry name" value="SICA_extracell_b"/>
</dbReference>
<feature type="compositionally biased region" description="Basic and acidic residues" evidence="1">
    <location>
        <begin position="189"/>
        <end position="208"/>
    </location>
</feature>
<feature type="transmembrane region" description="Helical" evidence="2">
    <location>
        <begin position="729"/>
        <end position="752"/>
    </location>
</feature>
<dbReference type="Pfam" id="PF12878">
    <property type="entry name" value="SICA_beta"/>
    <property type="match status" value="2"/>
</dbReference>
<name>A0A1B1DTH2_9APIC</name>
<feature type="region of interest" description="Disordered" evidence="1">
    <location>
        <begin position="674"/>
        <end position="711"/>
    </location>
</feature>
<accession>A0A1B1DTH2</accession>
<dbReference type="KEGG" id="pcot:PCOAH_00002250"/>
<dbReference type="EMBL" id="CP016240">
    <property type="protein sequence ID" value="ANQ06073.1"/>
    <property type="molecule type" value="Genomic_DNA"/>
</dbReference>
<keyword evidence="2" id="KW-0812">Transmembrane</keyword>
<feature type="domain" description="Schizont-infected cell agglutination extracellular beta" evidence="3">
    <location>
        <begin position="460"/>
        <end position="626"/>
    </location>
</feature>
<feature type="domain" description="Schizont-infected cell agglutination extracellular beta" evidence="3">
    <location>
        <begin position="258"/>
        <end position="423"/>
    </location>
</feature>
<feature type="domain" description="Schizont-infected cell agglutination C-terminal" evidence="4">
    <location>
        <begin position="748"/>
        <end position="884"/>
    </location>
</feature>
<keyword evidence="2" id="KW-1133">Transmembrane helix</keyword>
<evidence type="ECO:0000259" key="4">
    <source>
        <dbReference type="Pfam" id="PF12879"/>
    </source>
</evidence>